<dbReference type="Gene3D" id="3.20.20.100">
    <property type="entry name" value="NADP-dependent oxidoreductase domain"/>
    <property type="match status" value="1"/>
</dbReference>
<dbReference type="PROSITE" id="PS51257">
    <property type="entry name" value="PROKAR_LIPOPROTEIN"/>
    <property type="match status" value="1"/>
</dbReference>
<keyword evidence="1" id="KW-0560">Oxidoreductase</keyword>
<evidence type="ECO:0000256" key="1">
    <source>
        <dbReference type="ARBA" id="ARBA00023002"/>
    </source>
</evidence>
<protein>
    <submittedName>
        <fullName evidence="3">Predicted oxidoreductase</fullName>
    </submittedName>
</protein>
<dbReference type="InterPro" id="IPR023210">
    <property type="entry name" value="NADP_OxRdtase_dom"/>
</dbReference>
<dbReference type="Pfam" id="PF00248">
    <property type="entry name" value="Aldo_ket_red"/>
    <property type="match status" value="1"/>
</dbReference>
<reference evidence="3 4" key="1">
    <citation type="submission" date="2016-11" db="EMBL/GenBank/DDBJ databases">
        <authorList>
            <person name="Jaros S."/>
            <person name="Januszkiewicz K."/>
            <person name="Wedrychowicz H."/>
        </authorList>
    </citation>
    <scope>NUCLEOTIDE SEQUENCE [LARGE SCALE GENOMIC DNA]</scope>
    <source>
        <strain evidence="3 4">DSM 44523</strain>
    </source>
</reference>
<evidence type="ECO:0000313" key="4">
    <source>
        <dbReference type="Proteomes" id="UP000184501"/>
    </source>
</evidence>
<dbReference type="Proteomes" id="UP000184501">
    <property type="component" value="Unassembled WGS sequence"/>
</dbReference>
<keyword evidence="4" id="KW-1185">Reference proteome</keyword>
<name>A0A1M4V9B1_STRHI</name>
<dbReference type="PANTHER" id="PTHR43364:SF4">
    <property type="entry name" value="NAD(P)-LINKED OXIDOREDUCTASE SUPERFAMILY PROTEIN"/>
    <property type="match status" value="1"/>
</dbReference>
<dbReference type="EMBL" id="FQVN01000001">
    <property type="protein sequence ID" value="SHE65463.1"/>
    <property type="molecule type" value="Genomic_DNA"/>
</dbReference>
<evidence type="ECO:0000313" key="3">
    <source>
        <dbReference type="EMBL" id="SHE65463.1"/>
    </source>
</evidence>
<feature type="domain" description="NADP-dependent oxidoreductase" evidence="2">
    <location>
        <begin position="18"/>
        <end position="316"/>
    </location>
</feature>
<gene>
    <name evidence="3" type="ORF">SAMN05444320_101686</name>
</gene>
<dbReference type="InterPro" id="IPR036812">
    <property type="entry name" value="NAD(P)_OxRdtase_dom_sf"/>
</dbReference>
<sequence>MLVEQRRLGDSGLVVSAVGLGCNNLGRPGTGTETLAGARAVVDAALEAGVTFFDVADVYGAPRGRSEELLGQALAGRREHAVVATKFGLDMQGANGPDFGARGSRRYVRRAVESSLRRIGTDWIDLYQLHRPDPATPLEETLATLDDLVHEGKIRYVGHCNLAGWQIADAGWTARTRGAAAPVSAQNHYSLLEREAEREVIPACQRFGLGVVPYFPLANGLLTGKYHRDSAPPPGSRLVGRERLLADAPWDRIERLRAFAAARGLAMLDVAIGWLTAQPAVGTVIAGATTPDQVRANAAAGRWRPTPEDLREIDAICPPGRR</sequence>
<accession>A0A1M4V9B1</accession>
<dbReference type="PANTHER" id="PTHR43364">
    <property type="entry name" value="NADH-SPECIFIC METHYLGLYOXAL REDUCTASE-RELATED"/>
    <property type="match status" value="1"/>
</dbReference>
<dbReference type="GO" id="GO:0005829">
    <property type="term" value="C:cytosol"/>
    <property type="evidence" value="ECO:0007669"/>
    <property type="project" value="UniProtKB-ARBA"/>
</dbReference>
<organism evidence="3 4">
    <name type="scientific">Streptoalloteichus hindustanus</name>
    <dbReference type="NCBI Taxonomy" id="2017"/>
    <lineage>
        <taxon>Bacteria</taxon>
        <taxon>Bacillati</taxon>
        <taxon>Actinomycetota</taxon>
        <taxon>Actinomycetes</taxon>
        <taxon>Pseudonocardiales</taxon>
        <taxon>Pseudonocardiaceae</taxon>
        <taxon>Streptoalloteichus</taxon>
    </lineage>
</organism>
<dbReference type="STRING" id="2017.SAMN05444320_101686"/>
<proteinExistence type="predicted"/>
<evidence type="ECO:0000259" key="2">
    <source>
        <dbReference type="Pfam" id="PF00248"/>
    </source>
</evidence>
<dbReference type="InterPro" id="IPR050523">
    <property type="entry name" value="AKR_Detox_Biosynth"/>
</dbReference>
<dbReference type="FunFam" id="3.20.20.100:FF:000004">
    <property type="entry name" value="Oxidoreductase, aldo/keto reductase"/>
    <property type="match status" value="1"/>
</dbReference>
<dbReference type="SUPFAM" id="SSF51430">
    <property type="entry name" value="NAD(P)-linked oxidoreductase"/>
    <property type="match status" value="1"/>
</dbReference>
<dbReference type="AlphaFoldDB" id="A0A1M4V9B1"/>
<dbReference type="GO" id="GO:0016491">
    <property type="term" value="F:oxidoreductase activity"/>
    <property type="evidence" value="ECO:0007669"/>
    <property type="project" value="UniProtKB-KW"/>
</dbReference>